<feature type="transmembrane region" description="Helical" evidence="1">
    <location>
        <begin position="74"/>
        <end position="94"/>
    </location>
</feature>
<keyword evidence="1" id="KW-1133">Transmembrane helix</keyword>
<evidence type="ECO:0000313" key="3">
    <source>
        <dbReference type="Proteomes" id="UP001500929"/>
    </source>
</evidence>
<evidence type="ECO:0000256" key="1">
    <source>
        <dbReference type="SAM" id="Phobius"/>
    </source>
</evidence>
<sequence>MTRGAAPDPAGTIAQLVAAYRDGPVSIGRLRARIRQDRRLSAGYLGAGFAVLGGLLFVRGLASLAWSWSDEPARWLSVVAWASLLVAFAGVVLTARWSGGLLPGRVSVLVTAMGPGVVALDLAAFLLAGAGTAFYPTTTIGYGACLLACLPLQSLRRSVVAATGLAVSGTLAVVVGWLAEPASLSAGVTGLVLGLTPVVACLALIHGADRSLGRKIEQAVTESLVTAPALGHGVTAVSELRRIDGDAERLLATVARLPASAPIPGGVARDAQRVSEELRFALIADHEQSWLQIAVTESDHLRRTVRVIDPGVLAAGLDPRRRKDLLALTWLCVDQATAPALDLTLLPAASAAGTQASAGAALTIVFSLTGTHRRGIDAAVWPLFARLGRHTVDLSADRALVVVEVE</sequence>
<feature type="transmembrane region" description="Helical" evidence="1">
    <location>
        <begin position="184"/>
        <end position="205"/>
    </location>
</feature>
<reference evidence="2 3" key="1">
    <citation type="journal article" date="2019" name="Int. J. Syst. Evol. Microbiol.">
        <title>The Global Catalogue of Microorganisms (GCM) 10K type strain sequencing project: providing services to taxonomists for standard genome sequencing and annotation.</title>
        <authorList>
            <consortium name="The Broad Institute Genomics Platform"/>
            <consortium name="The Broad Institute Genome Sequencing Center for Infectious Disease"/>
            <person name="Wu L."/>
            <person name="Ma J."/>
        </authorList>
    </citation>
    <scope>NUCLEOTIDE SEQUENCE [LARGE SCALE GENOMIC DNA]</scope>
    <source>
        <strain evidence="2 3">JCM 16117</strain>
    </source>
</reference>
<comment type="caution">
    <text evidence="2">The sequence shown here is derived from an EMBL/GenBank/DDBJ whole genome shotgun (WGS) entry which is preliminary data.</text>
</comment>
<evidence type="ECO:0000313" key="2">
    <source>
        <dbReference type="EMBL" id="GAA2248446.1"/>
    </source>
</evidence>
<protein>
    <submittedName>
        <fullName evidence="2">Uncharacterized protein</fullName>
    </submittedName>
</protein>
<feature type="transmembrane region" description="Helical" evidence="1">
    <location>
        <begin position="41"/>
        <end position="62"/>
    </location>
</feature>
<dbReference type="Proteomes" id="UP001500929">
    <property type="component" value="Unassembled WGS sequence"/>
</dbReference>
<keyword evidence="1" id="KW-0812">Transmembrane</keyword>
<name>A0ABN3E4B8_9MICO</name>
<keyword evidence="1" id="KW-0472">Membrane</keyword>
<dbReference type="EMBL" id="BAAAQY010000014">
    <property type="protein sequence ID" value="GAA2248446.1"/>
    <property type="molecule type" value="Genomic_DNA"/>
</dbReference>
<feature type="transmembrane region" description="Helical" evidence="1">
    <location>
        <begin position="106"/>
        <end position="127"/>
    </location>
</feature>
<proteinExistence type="predicted"/>
<accession>A0ABN3E4B8</accession>
<dbReference type="RefSeq" id="WP_259481491.1">
    <property type="nucleotide sequence ID" value="NZ_BAAAQY010000014.1"/>
</dbReference>
<organism evidence="2 3">
    <name type="scientific">Herbiconiux moechotypicola</name>
    <dbReference type="NCBI Taxonomy" id="637393"/>
    <lineage>
        <taxon>Bacteria</taxon>
        <taxon>Bacillati</taxon>
        <taxon>Actinomycetota</taxon>
        <taxon>Actinomycetes</taxon>
        <taxon>Micrococcales</taxon>
        <taxon>Microbacteriaceae</taxon>
        <taxon>Herbiconiux</taxon>
    </lineage>
</organism>
<keyword evidence="3" id="KW-1185">Reference proteome</keyword>
<feature type="transmembrane region" description="Helical" evidence="1">
    <location>
        <begin position="133"/>
        <end position="152"/>
    </location>
</feature>
<gene>
    <name evidence="2" type="ORF">GCM10009851_37330</name>
</gene>
<feature type="transmembrane region" description="Helical" evidence="1">
    <location>
        <begin position="159"/>
        <end position="178"/>
    </location>
</feature>